<sequence length="504" mass="55909">MFIRLQICLALAVHVLLAAGSQLFQRDNATASAFVTAGNGIFQLNGKYFRFYGTNAYWAHMTTDYDLDMTFHDIATIGFKVVRTWAFNDVCDKPQSGPYFQILKGGKATINEGADGLQRLDKLVAAADKYGIKLILTLTNNWNPERQMPSVAWNRREFSKELPRGYLQNDYGGIDAYVRNFHPGGTHDLFYTDRTIIEAFKNYVKAVVTRYSQHPAVMAWELGNDLRCSSTLKASNNCNPQTITRWAAEISKYIKELDHKHLVTAGDSGFYCLECPKLFAKTSTPKRPALEGPSFDGSYGIDTEDLVSIPSIDFGSLQISPEQIQLFPVLKKVKPATQAIGDGGKWIEVHSQTSILLKKPEALLSSGIVPKTNWKYFVPNDQSTFQPDGVPCHGVERFQVEYSITYWASGARFAPLIFLPALINFHPTFIAAINGNVDGVLQANWLQTGLTSHGTTNPIWDRRAKRQSAPLGNSPNNGYPSDPRYEGAATGQTAEQFASSAPPV</sequence>
<feature type="region of interest" description="Disordered" evidence="9">
    <location>
        <begin position="466"/>
        <end position="504"/>
    </location>
</feature>
<evidence type="ECO:0000256" key="8">
    <source>
        <dbReference type="ARBA" id="ARBA00023295"/>
    </source>
</evidence>
<dbReference type="EC" id="3.2.1.78" evidence="4"/>
<evidence type="ECO:0000256" key="5">
    <source>
        <dbReference type="ARBA" id="ARBA00022525"/>
    </source>
</evidence>
<dbReference type="InterPro" id="IPR017853">
    <property type="entry name" value="GH"/>
</dbReference>
<dbReference type="InterPro" id="IPR001547">
    <property type="entry name" value="Glyco_hydro_5"/>
</dbReference>
<dbReference type="PANTHER" id="PTHR31451:SF39">
    <property type="entry name" value="MANNAN ENDO-1,4-BETA-MANNOSIDASE 1"/>
    <property type="match status" value="1"/>
</dbReference>
<dbReference type="Proteomes" id="UP001140091">
    <property type="component" value="Unassembled WGS sequence"/>
</dbReference>
<comment type="subcellular location">
    <subcellularLocation>
        <location evidence="2">Secreted</location>
    </subcellularLocation>
</comment>
<evidence type="ECO:0000256" key="10">
    <source>
        <dbReference type="SAM" id="SignalP"/>
    </source>
</evidence>
<keyword evidence="5" id="KW-0964">Secreted</keyword>
<gene>
    <name evidence="12" type="ORF">H1R20_g10799</name>
</gene>
<dbReference type="EMBL" id="JANBPK010001069">
    <property type="protein sequence ID" value="KAJ2926299.1"/>
    <property type="molecule type" value="Genomic_DNA"/>
</dbReference>
<evidence type="ECO:0000313" key="13">
    <source>
        <dbReference type="Proteomes" id="UP001140091"/>
    </source>
</evidence>
<dbReference type="SUPFAM" id="SSF51445">
    <property type="entry name" value="(Trans)glycosidases"/>
    <property type="match status" value="1"/>
</dbReference>
<dbReference type="AlphaFoldDB" id="A0A9W8J2M4"/>
<accession>A0A9W8J2M4</accession>
<feature type="signal peptide" evidence="10">
    <location>
        <begin position="1"/>
        <end position="18"/>
    </location>
</feature>
<dbReference type="OrthoDB" id="406631at2759"/>
<protein>
    <recommendedName>
        <fullName evidence="4">mannan endo-1,4-beta-mannosidase</fullName>
        <ecNumber evidence="4">3.2.1.78</ecNumber>
    </recommendedName>
</protein>
<dbReference type="PANTHER" id="PTHR31451">
    <property type="match status" value="1"/>
</dbReference>
<comment type="catalytic activity">
    <reaction evidence="1">
        <text>Random hydrolysis of (1-&gt;4)-beta-D-mannosidic linkages in mannans, galactomannans and glucomannans.</text>
        <dbReference type="EC" id="3.2.1.78"/>
    </reaction>
</comment>
<dbReference type="GO" id="GO:0046355">
    <property type="term" value="P:mannan catabolic process"/>
    <property type="evidence" value="ECO:0007669"/>
    <property type="project" value="UniProtKB-ARBA"/>
</dbReference>
<dbReference type="GO" id="GO:0016985">
    <property type="term" value="F:mannan endo-1,4-beta-mannosidase activity"/>
    <property type="evidence" value="ECO:0007669"/>
    <property type="project" value="UniProtKB-EC"/>
</dbReference>
<evidence type="ECO:0000256" key="2">
    <source>
        <dbReference type="ARBA" id="ARBA00004613"/>
    </source>
</evidence>
<evidence type="ECO:0000256" key="9">
    <source>
        <dbReference type="SAM" id="MobiDB-lite"/>
    </source>
</evidence>
<evidence type="ECO:0000259" key="11">
    <source>
        <dbReference type="Pfam" id="PF26410"/>
    </source>
</evidence>
<keyword evidence="8" id="KW-0326">Glycosidase</keyword>
<evidence type="ECO:0000256" key="7">
    <source>
        <dbReference type="ARBA" id="ARBA00022801"/>
    </source>
</evidence>
<comment type="similarity">
    <text evidence="3">Belongs to the glycosyl hydrolase 5 (cellulase A) family.</text>
</comment>
<name>A0A9W8J2M4_9AGAR</name>
<keyword evidence="7" id="KW-0378">Hydrolase</keyword>
<evidence type="ECO:0000256" key="1">
    <source>
        <dbReference type="ARBA" id="ARBA00001678"/>
    </source>
</evidence>
<evidence type="ECO:0000313" key="12">
    <source>
        <dbReference type="EMBL" id="KAJ2926299.1"/>
    </source>
</evidence>
<proteinExistence type="inferred from homology"/>
<dbReference type="Gene3D" id="3.20.20.80">
    <property type="entry name" value="Glycosidases"/>
    <property type="match status" value="1"/>
</dbReference>
<feature type="compositionally biased region" description="Polar residues" evidence="9">
    <location>
        <begin position="470"/>
        <end position="479"/>
    </location>
</feature>
<dbReference type="Pfam" id="PF26410">
    <property type="entry name" value="GH5_mannosidase"/>
    <property type="match status" value="1"/>
</dbReference>
<dbReference type="InterPro" id="IPR045053">
    <property type="entry name" value="MAN-like"/>
</dbReference>
<feature type="non-terminal residue" evidence="12">
    <location>
        <position position="504"/>
    </location>
</feature>
<keyword evidence="6 10" id="KW-0732">Signal</keyword>
<evidence type="ECO:0000256" key="6">
    <source>
        <dbReference type="ARBA" id="ARBA00022729"/>
    </source>
</evidence>
<evidence type="ECO:0000256" key="4">
    <source>
        <dbReference type="ARBA" id="ARBA00012706"/>
    </source>
</evidence>
<comment type="caution">
    <text evidence="12">The sequence shown here is derived from an EMBL/GenBank/DDBJ whole genome shotgun (WGS) entry which is preliminary data.</text>
</comment>
<feature type="domain" description="Glycoside hydrolase family 5" evidence="11">
    <location>
        <begin position="33"/>
        <end position="282"/>
    </location>
</feature>
<dbReference type="GO" id="GO:0005576">
    <property type="term" value="C:extracellular region"/>
    <property type="evidence" value="ECO:0007669"/>
    <property type="project" value="UniProtKB-SubCell"/>
</dbReference>
<keyword evidence="13" id="KW-1185">Reference proteome</keyword>
<reference evidence="12" key="1">
    <citation type="submission" date="2022-06" db="EMBL/GenBank/DDBJ databases">
        <title>Genome Sequence of Candolleomyces eurysporus.</title>
        <authorList>
            <person name="Buettner E."/>
        </authorList>
    </citation>
    <scope>NUCLEOTIDE SEQUENCE</scope>
    <source>
        <strain evidence="12">VTCC 930004</strain>
    </source>
</reference>
<organism evidence="12 13">
    <name type="scientific">Candolleomyces eurysporus</name>
    <dbReference type="NCBI Taxonomy" id="2828524"/>
    <lineage>
        <taxon>Eukaryota</taxon>
        <taxon>Fungi</taxon>
        <taxon>Dikarya</taxon>
        <taxon>Basidiomycota</taxon>
        <taxon>Agaricomycotina</taxon>
        <taxon>Agaricomycetes</taxon>
        <taxon>Agaricomycetidae</taxon>
        <taxon>Agaricales</taxon>
        <taxon>Agaricineae</taxon>
        <taxon>Psathyrellaceae</taxon>
        <taxon>Candolleomyces</taxon>
    </lineage>
</organism>
<evidence type="ECO:0000256" key="3">
    <source>
        <dbReference type="ARBA" id="ARBA00005641"/>
    </source>
</evidence>
<feature type="compositionally biased region" description="Polar residues" evidence="9">
    <location>
        <begin position="490"/>
        <end position="504"/>
    </location>
</feature>
<feature type="chain" id="PRO_5040826202" description="mannan endo-1,4-beta-mannosidase" evidence="10">
    <location>
        <begin position="19"/>
        <end position="504"/>
    </location>
</feature>